<dbReference type="InterPro" id="IPR015943">
    <property type="entry name" value="WD40/YVTN_repeat-like_dom_sf"/>
</dbReference>
<dbReference type="RefSeq" id="WP_311665982.1">
    <property type="nucleotide sequence ID" value="NZ_JAVRHT010000069.1"/>
</dbReference>
<dbReference type="Proteomes" id="UP001267426">
    <property type="component" value="Unassembled WGS sequence"/>
</dbReference>
<comment type="caution">
    <text evidence="2">The sequence shown here is derived from an EMBL/GenBank/DDBJ whole genome shotgun (WGS) entry which is preliminary data.</text>
</comment>
<dbReference type="PANTHER" id="PTHR31270:SF1">
    <property type="entry name" value="GLUTAMINYL-PEPTIDE CYCLOTRANSFERASE"/>
    <property type="match status" value="1"/>
</dbReference>
<proteinExistence type="predicted"/>
<evidence type="ECO:0000256" key="1">
    <source>
        <dbReference type="SAM" id="Phobius"/>
    </source>
</evidence>
<sequence>MATRQRTRRRTGGAGQGARRWPWVAALLAAAAVVGLVALREGGEGSAAPVLRPEVVAQYPHDTLAFTQGLLVEGGAVYESTGLYGRSSLRRVDLATGRVVASRSLGDGDFAEGLAALDGRLYQLTWRQGRVYVADVQTLAPLDTLPLAGEGWGLTEDGRHLILSDGSDRLRVLDPATLAVVRTVEVRDGGRPVPRLNELEYVDGLVYANVWQTGRIAAVDPQSGAVVRWLDLGTLHTLHTGTGRDVLNGIAHDPATGHLLVTGKLWPSVYAVEVPAE</sequence>
<dbReference type="Gene3D" id="2.130.10.10">
    <property type="entry name" value="YVTN repeat-like/Quinoprotein amine dehydrogenase"/>
    <property type="match status" value="1"/>
</dbReference>
<keyword evidence="1" id="KW-0472">Membrane</keyword>
<dbReference type="InterPro" id="IPR011044">
    <property type="entry name" value="Quino_amine_DH_bsu"/>
</dbReference>
<reference evidence="2 3" key="1">
    <citation type="submission" date="2023-09" db="EMBL/GenBank/DDBJ databases">
        <authorList>
            <person name="Rey-Velasco X."/>
        </authorList>
    </citation>
    <scope>NUCLEOTIDE SEQUENCE [LARGE SCALE GENOMIC DNA]</scope>
    <source>
        <strain evidence="2 3">F394</strain>
    </source>
</reference>
<accession>A0ABU3BVT0</accession>
<dbReference type="SUPFAM" id="SSF50969">
    <property type="entry name" value="YVTN repeat-like/Quinoprotein amine dehydrogenase"/>
    <property type="match status" value="1"/>
</dbReference>
<keyword evidence="1" id="KW-1133">Transmembrane helix</keyword>
<feature type="transmembrane region" description="Helical" evidence="1">
    <location>
        <begin position="21"/>
        <end position="39"/>
    </location>
</feature>
<gene>
    <name evidence="2" type="ORF">RM540_16015</name>
</gene>
<dbReference type="PANTHER" id="PTHR31270">
    <property type="entry name" value="GLUTAMINYL-PEPTIDE CYCLOTRANSFERASE"/>
    <property type="match status" value="1"/>
</dbReference>
<evidence type="ECO:0000313" key="3">
    <source>
        <dbReference type="Proteomes" id="UP001267426"/>
    </source>
</evidence>
<dbReference type="InterPro" id="IPR007788">
    <property type="entry name" value="QCT"/>
</dbReference>
<protein>
    <submittedName>
        <fullName evidence="2">Glutaminyl-peptide cyclotransferase</fullName>
    </submittedName>
</protein>
<name>A0ABU3BVT0_9BACT</name>
<keyword evidence="3" id="KW-1185">Reference proteome</keyword>
<keyword evidence="1" id="KW-0812">Transmembrane</keyword>
<evidence type="ECO:0000313" key="2">
    <source>
        <dbReference type="EMBL" id="MDT0633261.1"/>
    </source>
</evidence>
<organism evidence="2 3">
    <name type="scientific">Rubrivirga litoralis</name>
    <dbReference type="NCBI Taxonomy" id="3075598"/>
    <lineage>
        <taxon>Bacteria</taxon>
        <taxon>Pseudomonadati</taxon>
        <taxon>Rhodothermota</taxon>
        <taxon>Rhodothermia</taxon>
        <taxon>Rhodothermales</taxon>
        <taxon>Rubricoccaceae</taxon>
        <taxon>Rubrivirga</taxon>
    </lineage>
</organism>
<dbReference type="EMBL" id="JAVRHT010000069">
    <property type="protein sequence ID" value="MDT0633261.1"/>
    <property type="molecule type" value="Genomic_DNA"/>
</dbReference>
<dbReference type="Pfam" id="PF05096">
    <property type="entry name" value="Glu_cyclase_2"/>
    <property type="match status" value="1"/>
</dbReference>